<feature type="compositionally biased region" description="Polar residues" evidence="1">
    <location>
        <begin position="46"/>
        <end position="60"/>
    </location>
</feature>
<feature type="region of interest" description="Disordered" evidence="1">
    <location>
        <begin position="154"/>
        <end position="174"/>
    </location>
</feature>
<evidence type="ECO:0008006" key="4">
    <source>
        <dbReference type="Google" id="ProtNLM"/>
    </source>
</evidence>
<name>A0A5N5LFQ5_9ROSI</name>
<accession>A0A5N5LFQ5</accession>
<evidence type="ECO:0000313" key="3">
    <source>
        <dbReference type="Proteomes" id="UP000326939"/>
    </source>
</evidence>
<evidence type="ECO:0000313" key="2">
    <source>
        <dbReference type="EMBL" id="KAB5540856.1"/>
    </source>
</evidence>
<feature type="compositionally biased region" description="Basic residues" evidence="1">
    <location>
        <begin position="29"/>
        <end position="38"/>
    </location>
</feature>
<reference evidence="3" key="1">
    <citation type="journal article" date="2019" name="Gigascience">
        <title>De novo genome assembly of the endangered Acer yangbiense, a plant species with extremely small populations endemic to Yunnan Province, China.</title>
        <authorList>
            <person name="Yang J."/>
            <person name="Wariss H.M."/>
            <person name="Tao L."/>
            <person name="Zhang R."/>
            <person name="Yun Q."/>
            <person name="Hollingsworth P."/>
            <person name="Dao Z."/>
            <person name="Luo G."/>
            <person name="Guo H."/>
            <person name="Ma Y."/>
            <person name="Sun W."/>
        </authorList>
    </citation>
    <scope>NUCLEOTIDE SEQUENCE [LARGE SCALE GENOMIC DNA]</scope>
    <source>
        <strain evidence="3">cv. br00</strain>
    </source>
</reference>
<evidence type="ECO:0000256" key="1">
    <source>
        <dbReference type="SAM" id="MobiDB-lite"/>
    </source>
</evidence>
<proteinExistence type="predicted"/>
<feature type="compositionally biased region" description="Basic and acidic residues" evidence="1">
    <location>
        <begin position="16"/>
        <end position="28"/>
    </location>
</feature>
<gene>
    <name evidence="2" type="ORF">DKX38_013830</name>
</gene>
<dbReference type="AlphaFoldDB" id="A0A5N5LFQ5"/>
<protein>
    <recommendedName>
        <fullName evidence="4">CCHC-type domain-containing protein</fullName>
    </recommendedName>
</protein>
<dbReference type="Proteomes" id="UP000326939">
    <property type="component" value="Chromosome 9"/>
</dbReference>
<organism evidence="2 3">
    <name type="scientific">Salix brachista</name>
    <dbReference type="NCBI Taxonomy" id="2182728"/>
    <lineage>
        <taxon>Eukaryota</taxon>
        <taxon>Viridiplantae</taxon>
        <taxon>Streptophyta</taxon>
        <taxon>Embryophyta</taxon>
        <taxon>Tracheophyta</taxon>
        <taxon>Spermatophyta</taxon>
        <taxon>Magnoliopsida</taxon>
        <taxon>eudicotyledons</taxon>
        <taxon>Gunneridae</taxon>
        <taxon>Pentapetalae</taxon>
        <taxon>rosids</taxon>
        <taxon>fabids</taxon>
        <taxon>Malpighiales</taxon>
        <taxon>Salicaceae</taxon>
        <taxon>Saliceae</taxon>
        <taxon>Salix</taxon>
    </lineage>
</organism>
<comment type="caution">
    <text evidence="2">The sequence shown here is derived from an EMBL/GenBank/DDBJ whole genome shotgun (WGS) entry which is preliminary data.</text>
</comment>
<feature type="region of interest" description="Disordered" evidence="1">
    <location>
        <begin position="15"/>
        <end position="62"/>
    </location>
</feature>
<keyword evidence="3" id="KW-1185">Reference proteome</keyword>
<sequence>MRSITSWCAVCIPGRKQKETKTAEPEKSSRKKSSRKRSSGSDDQAEGSSHQGSIHASSADTGGAAVVVMTSTQMSDMEGSSHGGGGGDGGGILLFECLHRNAKPAGNLAGVESVSTKEVEVKLVVIIGRHVHARGDETQSLHYLFDILNIGGSSNDDKRSEEPSSMITQPTRHDHDYDSVVVNMTSHHDQVTLQEVQYMLQSQEMRLEQLNLPISSDNSIPNANLATQLCKSLTLQGFNDNFSNSFGRNFASRRGHERERWSKGNRPLCQLCNRPGHVALKCYHRFDISYQGQHNFTNVQHSNDSSLASNNPTKIVNKLTMQHQMTPTQIMPGT</sequence>
<dbReference type="EMBL" id="VDCV01000009">
    <property type="protein sequence ID" value="KAB5540856.1"/>
    <property type="molecule type" value="Genomic_DNA"/>
</dbReference>